<keyword evidence="1" id="KW-0175">Coiled coil</keyword>
<comment type="caution">
    <text evidence="3">The sequence shown here is derived from an EMBL/GenBank/DDBJ whole genome shotgun (WGS) entry which is preliminary data.</text>
</comment>
<keyword evidence="3" id="KW-0808">Transferase</keyword>
<dbReference type="EMBL" id="LSBI01000006">
    <property type="protein sequence ID" value="OAQ89057.1"/>
    <property type="molecule type" value="Genomic_DNA"/>
</dbReference>
<evidence type="ECO:0000313" key="4">
    <source>
        <dbReference type="Proteomes" id="UP000078340"/>
    </source>
</evidence>
<dbReference type="Proteomes" id="UP000078340">
    <property type="component" value="Unassembled WGS sequence"/>
</dbReference>
<accession>A0A179HFQ3</accession>
<feature type="compositionally biased region" description="Basic and acidic residues" evidence="2">
    <location>
        <begin position="469"/>
        <end position="479"/>
    </location>
</feature>
<dbReference type="OMA" id="RATFDYD"/>
<protein>
    <submittedName>
        <fullName evidence="3">Protein kinase</fullName>
    </submittedName>
</protein>
<evidence type="ECO:0000313" key="3">
    <source>
        <dbReference type="EMBL" id="OAQ89057.1"/>
    </source>
</evidence>
<proteinExistence type="predicted"/>
<dbReference type="AlphaFoldDB" id="A0A179HFQ3"/>
<organism evidence="3 4">
    <name type="scientific">Purpureocillium lilacinum</name>
    <name type="common">Paecilomyces lilacinus</name>
    <dbReference type="NCBI Taxonomy" id="33203"/>
    <lineage>
        <taxon>Eukaryota</taxon>
        <taxon>Fungi</taxon>
        <taxon>Dikarya</taxon>
        <taxon>Ascomycota</taxon>
        <taxon>Pezizomycotina</taxon>
        <taxon>Sordariomycetes</taxon>
        <taxon>Hypocreomycetidae</taxon>
        <taxon>Hypocreales</taxon>
        <taxon>Ophiocordycipitaceae</taxon>
        <taxon>Purpureocillium</taxon>
    </lineage>
</organism>
<dbReference type="STRING" id="33203.A0A179HFQ3"/>
<evidence type="ECO:0000256" key="1">
    <source>
        <dbReference type="SAM" id="Coils"/>
    </source>
</evidence>
<sequence>MATPSVRDIAAFSDAQLAQFMQIHRRHDGDFELPVDGWDKLPLHARNQLAERLKAQERILSQNPSAHSRPLDIDQLDARLRQVAHGDDIVPEVQQRMQGRITPPYSQEDERRDRIDDETEAYNDLVKDGGRPLYRISLIEHVSRNPEEYREMLWPFWGYPRDTPVSWLVFRRQLQRWQDFRNWQIDNRDLPVEDGGFPAYVEMMKRLYTKDEYTEGLAKIEADPTCLKTAWEMRQRTRRWQRRWQRECDCQGFSDYVDAVKRRLTRHGFTRALLLQEDPKQQDKLTTWIEYLCFEYWWLDWYNDSIERLEPDHDKRWQELVDKKIPKPHETKDLIRTTPSSMKRGREREQAWEAKQVAEADAKRVYFLTQEDPRRLTIPIEKRMHMLEAARNKLVAAQERYEFTRRRVSMITNFIRATFDYVNAKKDATGHAAIAQWVMEQVPLVETEFIHPQMTEAGPDAKNKKRKRAQDEDKPENRSSKTRKAGHGQVARLSRSSRTGTTNFADSRRYAFGTFATKIPTKESQKYQVFICRLGHRSFRGVKHWKQEAREYSPSRQSVEEAWR</sequence>
<evidence type="ECO:0000256" key="2">
    <source>
        <dbReference type="SAM" id="MobiDB-lite"/>
    </source>
</evidence>
<dbReference type="GO" id="GO:0016301">
    <property type="term" value="F:kinase activity"/>
    <property type="evidence" value="ECO:0007669"/>
    <property type="project" value="UniProtKB-KW"/>
</dbReference>
<keyword evidence="3" id="KW-0418">Kinase</keyword>
<feature type="region of interest" description="Disordered" evidence="2">
    <location>
        <begin position="453"/>
        <end position="501"/>
    </location>
</feature>
<gene>
    <name evidence="3" type="ORF">VFPFJ_07522</name>
</gene>
<feature type="coiled-coil region" evidence="1">
    <location>
        <begin position="380"/>
        <end position="407"/>
    </location>
</feature>
<name>A0A179HFQ3_PURLI</name>
<reference evidence="3 4" key="1">
    <citation type="submission" date="2016-02" db="EMBL/GenBank/DDBJ databases">
        <title>Biosynthesis of antibiotic leucinostatins and their inhibition on Phytophthora in bio-control Purpureocillium lilacinum.</title>
        <authorList>
            <person name="Wang G."/>
            <person name="Liu Z."/>
            <person name="Lin R."/>
            <person name="Li E."/>
            <person name="Mao Z."/>
            <person name="Ling J."/>
            <person name="Yin W."/>
            <person name="Xie B."/>
        </authorList>
    </citation>
    <scope>NUCLEOTIDE SEQUENCE [LARGE SCALE GENOMIC DNA]</scope>
    <source>
        <strain evidence="3">PLFJ-1</strain>
    </source>
</reference>